<dbReference type="GO" id="GO:0005506">
    <property type="term" value="F:iron ion binding"/>
    <property type="evidence" value="ECO:0007669"/>
    <property type="project" value="InterPro"/>
</dbReference>
<dbReference type="InterPro" id="IPR017972">
    <property type="entry name" value="Cyt_P450_CS"/>
</dbReference>
<dbReference type="EMBL" id="MG934263">
    <property type="protein sequence ID" value="AYV88899.1"/>
    <property type="molecule type" value="mRNA"/>
</dbReference>
<comment type="similarity">
    <text evidence="3 15">Belongs to the cytochrome P450 family.</text>
</comment>
<evidence type="ECO:0000256" key="11">
    <source>
        <dbReference type="ARBA" id="ARBA00060577"/>
    </source>
</evidence>
<keyword evidence="4" id="KW-0812">Transmembrane</keyword>
<evidence type="ECO:0000256" key="3">
    <source>
        <dbReference type="ARBA" id="ARBA00010617"/>
    </source>
</evidence>
<dbReference type="PANTHER" id="PTHR24286">
    <property type="entry name" value="CYTOCHROME P450 26"/>
    <property type="match status" value="1"/>
</dbReference>
<evidence type="ECO:0000256" key="10">
    <source>
        <dbReference type="ARBA" id="ARBA00052777"/>
    </source>
</evidence>
<feature type="binding site" description="axial binding residue" evidence="14">
    <location>
        <position position="420"/>
    </location>
    <ligand>
        <name>heme</name>
        <dbReference type="ChEBI" id="CHEBI:30413"/>
    </ligand>
    <ligandPart>
        <name>Fe</name>
        <dbReference type="ChEBI" id="CHEBI:18248"/>
    </ligandPart>
</feature>
<organism evidence="16">
    <name type="scientific">Polygala tenuifolia</name>
    <dbReference type="NCBI Taxonomy" id="355332"/>
    <lineage>
        <taxon>Eukaryota</taxon>
        <taxon>Viridiplantae</taxon>
        <taxon>Streptophyta</taxon>
        <taxon>Embryophyta</taxon>
        <taxon>Tracheophyta</taxon>
        <taxon>Spermatophyta</taxon>
        <taxon>Magnoliopsida</taxon>
        <taxon>eudicotyledons</taxon>
        <taxon>Gunneridae</taxon>
        <taxon>Pentapetalae</taxon>
        <taxon>rosids</taxon>
        <taxon>fabids</taxon>
        <taxon>Fabales</taxon>
        <taxon>Polygalaceae</taxon>
        <taxon>Polygala</taxon>
    </lineage>
</organism>
<protein>
    <recommendedName>
        <fullName evidence="12">Cytochrome P450 724B1</fullName>
    </recommendedName>
    <alternativeName>
        <fullName evidence="13">(22S)-22-hydroxycampesterol synthase</fullName>
    </alternativeName>
</protein>
<comment type="catalytic activity">
    <reaction evidence="10">
        <text>campesterol + reduced [NADPH--hemoprotein reductase] + O2 = (22S)-22-hydroxycampesterol + oxidized [NADPH--hemoprotein reductase] + H2O + H(+)</text>
        <dbReference type="Rhea" id="RHEA:69835"/>
        <dbReference type="Rhea" id="RHEA-COMP:11964"/>
        <dbReference type="Rhea" id="RHEA-COMP:11965"/>
        <dbReference type="ChEBI" id="CHEBI:15377"/>
        <dbReference type="ChEBI" id="CHEBI:15378"/>
        <dbReference type="ChEBI" id="CHEBI:15379"/>
        <dbReference type="ChEBI" id="CHEBI:28623"/>
        <dbReference type="ChEBI" id="CHEBI:57618"/>
        <dbReference type="ChEBI" id="CHEBI:58210"/>
        <dbReference type="ChEBI" id="CHEBI:72331"/>
    </reaction>
    <physiologicalReaction direction="left-to-right" evidence="10">
        <dbReference type="Rhea" id="RHEA:69836"/>
    </physiologicalReaction>
</comment>
<keyword evidence="6" id="KW-1133">Transmembrane helix</keyword>
<dbReference type="GO" id="GO:0010268">
    <property type="term" value="P:brassinosteroid homeostasis"/>
    <property type="evidence" value="ECO:0007669"/>
    <property type="project" value="TreeGrafter"/>
</dbReference>
<dbReference type="AlphaFoldDB" id="A0A3G5AND5"/>
<dbReference type="PRINTS" id="PR00385">
    <property type="entry name" value="P450"/>
</dbReference>
<keyword evidence="14 15" id="KW-0349">Heme</keyword>
<dbReference type="InterPro" id="IPR036396">
    <property type="entry name" value="Cyt_P450_sf"/>
</dbReference>
<keyword evidence="8" id="KW-0472">Membrane</keyword>
<evidence type="ECO:0000256" key="8">
    <source>
        <dbReference type="ARBA" id="ARBA00023136"/>
    </source>
</evidence>
<dbReference type="GO" id="GO:0004497">
    <property type="term" value="F:monooxygenase activity"/>
    <property type="evidence" value="ECO:0007669"/>
    <property type="project" value="UniProtKB-KW"/>
</dbReference>
<dbReference type="Pfam" id="PF00067">
    <property type="entry name" value="p450"/>
    <property type="match status" value="1"/>
</dbReference>
<comment type="pathway">
    <text evidence="11">Steroid biosynthesis.</text>
</comment>
<comment type="cofactor">
    <cofactor evidence="14">
        <name>heme</name>
        <dbReference type="ChEBI" id="CHEBI:30413"/>
    </cofactor>
</comment>
<evidence type="ECO:0000256" key="12">
    <source>
        <dbReference type="ARBA" id="ARBA00067336"/>
    </source>
</evidence>
<name>A0A3G5AND5_9FABA</name>
<comment type="pathway">
    <text evidence="2">Hormone biosynthesis.</text>
</comment>
<dbReference type="GO" id="GO:0016020">
    <property type="term" value="C:membrane"/>
    <property type="evidence" value="ECO:0007669"/>
    <property type="project" value="UniProtKB-SubCell"/>
</dbReference>
<dbReference type="PRINTS" id="PR00463">
    <property type="entry name" value="EP450I"/>
</dbReference>
<keyword evidence="7 14" id="KW-0408">Iron</keyword>
<evidence type="ECO:0000256" key="5">
    <source>
        <dbReference type="ARBA" id="ARBA00022723"/>
    </source>
</evidence>
<dbReference type="PANTHER" id="PTHR24286:SF159">
    <property type="entry name" value="CYTOCHROME P450, FAMILY 724, SUBFAMILY A, POLYPEPTIDE 1"/>
    <property type="match status" value="1"/>
</dbReference>
<dbReference type="GO" id="GO:0016132">
    <property type="term" value="P:brassinosteroid biosynthetic process"/>
    <property type="evidence" value="ECO:0007669"/>
    <property type="project" value="TreeGrafter"/>
</dbReference>
<dbReference type="InterPro" id="IPR002401">
    <property type="entry name" value="Cyt_P450_E_grp-I"/>
</dbReference>
<evidence type="ECO:0000256" key="14">
    <source>
        <dbReference type="PIRSR" id="PIRSR602401-1"/>
    </source>
</evidence>
<evidence type="ECO:0000256" key="13">
    <source>
        <dbReference type="ARBA" id="ARBA00077474"/>
    </source>
</evidence>
<dbReference type="FunFam" id="1.10.630.10:FF:000057">
    <property type="entry name" value="Cytochrome P450 724B1"/>
    <property type="match status" value="1"/>
</dbReference>
<evidence type="ECO:0000313" key="16">
    <source>
        <dbReference type="EMBL" id="AYV88899.1"/>
    </source>
</evidence>
<dbReference type="Gene3D" id="1.10.630.10">
    <property type="entry name" value="Cytochrome P450"/>
    <property type="match status" value="1"/>
</dbReference>
<reference evidence="16" key="1">
    <citation type="submission" date="2018-02" db="EMBL/GenBank/DDBJ databases">
        <title>Computaional analysis to select cytochrom P450 genes involving in onjisaponin biosynthesis of Polygala tenuifolia.</title>
        <authorList>
            <person name="Kim O.T."/>
            <person name="Jin M.L."/>
        </authorList>
    </citation>
    <scope>NUCLEOTIDE SEQUENCE</scope>
</reference>
<dbReference type="InterPro" id="IPR001128">
    <property type="entry name" value="Cyt_P450"/>
</dbReference>
<evidence type="ECO:0000256" key="7">
    <source>
        <dbReference type="ARBA" id="ARBA00023004"/>
    </source>
</evidence>
<keyword evidence="15" id="KW-0560">Oxidoreductase</keyword>
<comment type="pathway">
    <text evidence="9">Plant hormone biosynthesis; brassinosteroid biosynthesis.</text>
</comment>
<keyword evidence="5 14" id="KW-0479">Metal-binding</keyword>
<sequence length="473" mass="54738">MVEFWPFTLALFLFLPVAYLLLKHLTVSSTYPKQIPEGTMGWPVVGETLSFLKPHESYTMGSFLQDRCSRYGKVFKSHLFGSPAIVSCDHELNTYILQNERKLFPPSYPKVMHDILGEYGMILITGDIHKKLRNVIVNIVRDTKSESHYLRCVEKLSLSTLKSWVDCKEVAFYEEAKQVALHVMLQYLLHIDLEEPVALKLLTDFETYIKGFVSLPLKLPGTAYTKAMKARVRVISSLKEILQERRSKGFDRLAEGGDYLHIILVNENLNEEEMVSLVFDMLFGGYETTAKLLSLVVYFLSKAPNAFQKLKEEHETIRRSKKDGEPLSWEDYQNMKFTNNVIYEASRCGNIVKFLHRKALKDIKYKDFVIPSGWLVVPVLSAPHLDSTIHENPQEFNPWRWEDETTMKKVAPFGGGPHLCPGFDLAKVEISFFLHHFILNYRWKTKVDEYPLAYPYVEFTRGLQLEIEPVMDM</sequence>
<dbReference type="GO" id="GO:0020037">
    <property type="term" value="F:heme binding"/>
    <property type="evidence" value="ECO:0007669"/>
    <property type="project" value="InterPro"/>
</dbReference>
<dbReference type="GO" id="GO:0016705">
    <property type="term" value="F:oxidoreductase activity, acting on paired donors, with incorporation or reduction of molecular oxygen"/>
    <property type="evidence" value="ECO:0007669"/>
    <property type="project" value="InterPro"/>
</dbReference>
<evidence type="ECO:0000256" key="9">
    <source>
        <dbReference type="ARBA" id="ARBA00037910"/>
    </source>
</evidence>
<evidence type="ECO:0000256" key="6">
    <source>
        <dbReference type="ARBA" id="ARBA00022989"/>
    </source>
</evidence>
<dbReference type="CDD" id="cd11043">
    <property type="entry name" value="CYP90-like"/>
    <property type="match status" value="1"/>
</dbReference>
<evidence type="ECO:0000256" key="1">
    <source>
        <dbReference type="ARBA" id="ARBA00004167"/>
    </source>
</evidence>
<dbReference type="SUPFAM" id="SSF48264">
    <property type="entry name" value="Cytochrome P450"/>
    <property type="match status" value="1"/>
</dbReference>
<dbReference type="GO" id="GO:0016125">
    <property type="term" value="P:sterol metabolic process"/>
    <property type="evidence" value="ECO:0007669"/>
    <property type="project" value="TreeGrafter"/>
</dbReference>
<evidence type="ECO:0000256" key="15">
    <source>
        <dbReference type="RuleBase" id="RU000461"/>
    </source>
</evidence>
<evidence type="ECO:0000256" key="2">
    <source>
        <dbReference type="ARBA" id="ARBA00004972"/>
    </source>
</evidence>
<accession>A0A3G5AND5</accession>
<evidence type="ECO:0000256" key="4">
    <source>
        <dbReference type="ARBA" id="ARBA00022692"/>
    </source>
</evidence>
<comment type="subcellular location">
    <subcellularLocation>
        <location evidence="1">Membrane</location>
        <topology evidence="1">Single-pass membrane protein</topology>
    </subcellularLocation>
</comment>
<proteinExistence type="evidence at transcript level"/>
<dbReference type="PROSITE" id="PS00086">
    <property type="entry name" value="CYTOCHROME_P450"/>
    <property type="match status" value="1"/>
</dbReference>
<keyword evidence="15" id="KW-0503">Monooxygenase</keyword>